<comment type="PTM">
    <text evidence="3">Phosphorylated by CheA. Phosphorylation of the N-terminal regulatory domain activates the methylesterase activity.</text>
</comment>
<dbReference type="PANTHER" id="PTHR42872">
    <property type="entry name" value="PROTEIN-GLUTAMATE METHYLESTERASE/PROTEIN-GLUTAMINE GLUTAMINASE"/>
    <property type="match status" value="1"/>
</dbReference>
<dbReference type="InterPro" id="IPR008248">
    <property type="entry name" value="CheB-like"/>
</dbReference>
<comment type="catalytic activity">
    <reaction evidence="3">
        <text>L-glutaminyl-[protein] + H2O = L-glutamyl-[protein] + NH4(+)</text>
        <dbReference type="Rhea" id="RHEA:16441"/>
        <dbReference type="Rhea" id="RHEA-COMP:10207"/>
        <dbReference type="Rhea" id="RHEA-COMP:10208"/>
        <dbReference type="ChEBI" id="CHEBI:15377"/>
        <dbReference type="ChEBI" id="CHEBI:28938"/>
        <dbReference type="ChEBI" id="CHEBI:29973"/>
        <dbReference type="ChEBI" id="CHEBI:30011"/>
        <dbReference type="EC" id="3.5.1.44"/>
    </reaction>
</comment>
<dbReference type="PROSITE" id="PS50110">
    <property type="entry name" value="RESPONSE_REGULATORY"/>
    <property type="match status" value="1"/>
</dbReference>
<dbReference type="InterPro" id="IPR000673">
    <property type="entry name" value="Sig_transdc_resp-reg_Me-estase"/>
</dbReference>
<name>A0A9X1XAD7_9BACL</name>
<feature type="domain" description="Response regulatory" evidence="6">
    <location>
        <begin position="5"/>
        <end position="122"/>
    </location>
</feature>
<evidence type="ECO:0000259" key="6">
    <source>
        <dbReference type="PROSITE" id="PS50110"/>
    </source>
</evidence>
<evidence type="ECO:0000256" key="2">
    <source>
        <dbReference type="ARBA" id="ARBA00048267"/>
    </source>
</evidence>
<feature type="active site" evidence="3 4">
    <location>
        <position position="172"/>
    </location>
</feature>
<keyword evidence="3 4" id="KW-0145">Chemotaxis</keyword>
<dbReference type="Gene3D" id="3.40.50.2300">
    <property type="match status" value="1"/>
</dbReference>
<evidence type="ECO:0000256" key="4">
    <source>
        <dbReference type="PROSITE-ProRule" id="PRU00050"/>
    </source>
</evidence>
<dbReference type="Pfam" id="PF01339">
    <property type="entry name" value="CheB_methylest"/>
    <property type="match status" value="1"/>
</dbReference>
<dbReference type="GO" id="GO:0050568">
    <property type="term" value="F:protein-glutamine glutaminase activity"/>
    <property type="evidence" value="ECO:0007669"/>
    <property type="project" value="UniProtKB-UniRule"/>
</dbReference>
<dbReference type="NCBIfam" id="NF001965">
    <property type="entry name" value="PRK00742.1"/>
    <property type="match status" value="1"/>
</dbReference>
<comment type="similarity">
    <text evidence="3">Belongs to the CheB family.</text>
</comment>
<dbReference type="PANTHER" id="PTHR42872:SF3">
    <property type="entry name" value="PROTEIN-GLUTAMATE METHYLESTERASE_PROTEIN-GLUTAMINE GLUTAMINASE 1"/>
    <property type="match status" value="1"/>
</dbReference>
<dbReference type="EC" id="3.5.1.44" evidence="3"/>
<dbReference type="InterPro" id="IPR011006">
    <property type="entry name" value="CheY-like_superfamily"/>
</dbReference>
<gene>
    <name evidence="3" type="primary">cheB</name>
    <name evidence="8" type="ORF">LCY76_10530</name>
</gene>
<dbReference type="Pfam" id="PF00072">
    <property type="entry name" value="Response_reg"/>
    <property type="match status" value="1"/>
</dbReference>
<dbReference type="SUPFAM" id="SSF52172">
    <property type="entry name" value="CheY-like"/>
    <property type="match status" value="1"/>
</dbReference>
<dbReference type="PIRSF" id="PIRSF000876">
    <property type="entry name" value="RR_chemtxs_CheB"/>
    <property type="match status" value="1"/>
</dbReference>
<dbReference type="EC" id="3.1.1.61" evidence="3"/>
<proteinExistence type="inferred from homology"/>
<evidence type="ECO:0000256" key="3">
    <source>
        <dbReference type="HAMAP-Rule" id="MF_00099"/>
    </source>
</evidence>
<dbReference type="SMART" id="SM00448">
    <property type="entry name" value="REC"/>
    <property type="match status" value="1"/>
</dbReference>
<keyword evidence="3" id="KW-0963">Cytoplasm</keyword>
<dbReference type="GO" id="GO:0005737">
    <property type="term" value="C:cytoplasm"/>
    <property type="evidence" value="ECO:0007669"/>
    <property type="project" value="UniProtKB-SubCell"/>
</dbReference>
<evidence type="ECO:0000256" key="5">
    <source>
        <dbReference type="PROSITE-ProRule" id="PRU00169"/>
    </source>
</evidence>
<dbReference type="CDD" id="cd17541">
    <property type="entry name" value="REC_CheB-like"/>
    <property type="match status" value="1"/>
</dbReference>
<dbReference type="CDD" id="cd16432">
    <property type="entry name" value="CheB_Rec"/>
    <property type="match status" value="1"/>
</dbReference>
<comment type="subcellular location">
    <subcellularLocation>
        <location evidence="3">Cytoplasm</location>
    </subcellularLocation>
</comment>
<reference evidence="8" key="1">
    <citation type="submission" date="2021-09" db="EMBL/GenBank/DDBJ databases">
        <title>Genome analysis of Fictibacillus sp. KIGAM418 isolated from marine sediment.</title>
        <authorList>
            <person name="Seo M.-J."/>
            <person name="Cho E.-S."/>
            <person name="Hwang C.Y."/>
        </authorList>
    </citation>
    <scope>NUCLEOTIDE SEQUENCE</scope>
    <source>
        <strain evidence="8">KIGAM418</strain>
    </source>
</reference>
<accession>A0A9X1XAD7</accession>
<feature type="active site" evidence="3 4">
    <location>
        <position position="294"/>
    </location>
</feature>
<comment type="catalytic activity">
    <reaction evidence="2 3">
        <text>[protein]-L-glutamate 5-O-methyl ester + H2O = L-glutamyl-[protein] + methanol + H(+)</text>
        <dbReference type="Rhea" id="RHEA:23236"/>
        <dbReference type="Rhea" id="RHEA-COMP:10208"/>
        <dbReference type="Rhea" id="RHEA-COMP:10311"/>
        <dbReference type="ChEBI" id="CHEBI:15377"/>
        <dbReference type="ChEBI" id="CHEBI:15378"/>
        <dbReference type="ChEBI" id="CHEBI:17790"/>
        <dbReference type="ChEBI" id="CHEBI:29973"/>
        <dbReference type="ChEBI" id="CHEBI:82795"/>
        <dbReference type="EC" id="3.1.1.61"/>
    </reaction>
</comment>
<dbReference type="Gene3D" id="3.40.50.180">
    <property type="entry name" value="Methylesterase CheB, C-terminal domain"/>
    <property type="match status" value="1"/>
</dbReference>
<keyword evidence="9" id="KW-1185">Reference proteome</keyword>
<dbReference type="EMBL" id="JAIWJX010000002">
    <property type="protein sequence ID" value="MCK6257031.1"/>
    <property type="molecule type" value="Genomic_DNA"/>
</dbReference>
<comment type="domain">
    <text evidence="3">Contains a C-terminal catalytic domain, and an N-terminal region which modulates catalytic activity.</text>
</comment>
<comment type="caution">
    <text evidence="8">The sequence shown here is derived from an EMBL/GenBank/DDBJ whole genome shotgun (WGS) entry which is preliminary data.</text>
</comment>
<dbReference type="GO" id="GO:0000156">
    <property type="term" value="F:phosphorelay response regulator activity"/>
    <property type="evidence" value="ECO:0007669"/>
    <property type="project" value="InterPro"/>
</dbReference>
<dbReference type="RefSeq" id="WP_272885594.1">
    <property type="nucleotide sequence ID" value="NZ_JAIWJX010000002.1"/>
</dbReference>
<sequence>MEKIKVLVADDSAFMRKMISDMLNSAEGIEVVGSARNGEEAFSKAMDLNPDVITMDVEMPVLTGIEAVKKITALKEIPIIMLSSTTKTGADNTILAMEAGAFDFIEKPSGAISLDIEKVKVELILKVRSALKNRKIGDSSADRPSNHCFNTGKMISTLHKPGGQKVILIGVSTGGPKALHHVFSKLPGNLTLPIVIVQHMPKGFTASLADRLDSISKVKVKEAVDGERLRAGTAYLAPGGYHVELKQDREGLAISLNTSEPVRGHRPSVDVLFNSASAVRCHAMAVVLTGMGSDGSSGILAIKKAGPSLIIAESEESSVVYGMPKAAAATGVVDQVVHIKDVADSILNFV</sequence>
<evidence type="ECO:0000313" key="8">
    <source>
        <dbReference type="EMBL" id="MCK6257031.1"/>
    </source>
</evidence>
<dbReference type="PROSITE" id="PS50122">
    <property type="entry name" value="CHEB"/>
    <property type="match status" value="1"/>
</dbReference>
<dbReference type="SUPFAM" id="SSF52738">
    <property type="entry name" value="Methylesterase CheB, C-terminal domain"/>
    <property type="match status" value="1"/>
</dbReference>
<feature type="active site" evidence="3 4">
    <location>
        <position position="199"/>
    </location>
</feature>
<protein>
    <recommendedName>
        <fullName evidence="3">Protein-glutamate methylesterase/protein-glutamine glutaminase</fullName>
        <ecNumber evidence="3">3.1.1.61</ecNumber>
        <ecNumber evidence="3">3.5.1.44</ecNumber>
    </recommendedName>
</protein>
<evidence type="ECO:0000256" key="1">
    <source>
        <dbReference type="ARBA" id="ARBA00022801"/>
    </source>
</evidence>
<dbReference type="InterPro" id="IPR001789">
    <property type="entry name" value="Sig_transdc_resp-reg_receiver"/>
</dbReference>
<dbReference type="AlphaFoldDB" id="A0A9X1XAD7"/>
<evidence type="ECO:0000259" key="7">
    <source>
        <dbReference type="PROSITE" id="PS50122"/>
    </source>
</evidence>
<dbReference type="HAMAP" id="MF_00099">
    <property type="entry name" value="CheB_chemtxs"/>
    <property type="match status" value="1"/>
</dbReference>
<comment type="function">
    <text evidence="3">Involved in chemotaxis. Part of a chemotaxis signal transduction system that modulates chemotaxis in response to various stimuli. Catalyzes the demethylation of specific methylglutamate residues introduced into the chemoreceptors (methyl-accepting chemotaxis proteins or MCP) by CheR. Also mediates the irreversible deamidation of specific glutamine residues to glutamic acid.</text>
</comment>
<evidence type="ECO:0000313" key="9">
    <source>
        <dbReference type="Proteomes" id="UP001139011"/>
    </source>
</evidence>
<feature type="modified residue" description="4-aspartylphosphate" evidence="3 5">
    <location>
        <position position="56"/>
    </location>
</feature>
<feature type="domain" description="CheB-type methylesterase" evidence="7">
    <location>
        <begin position="161"/>
        <end position="350"/>
    </location>
</feature>
<dbReference type="InterPro" id="IPR035909">
    <property type="entry name" value="CheB_C"/>
</dbReference>
<dbReference type="GO" id="GO:0008984">
    <property type="term" value="F:protein-glutamate methylesterase activity"/>
    <property type="evidence" value="ECO:0007669"/>
    <property type="project" value="UniProtKB-UniRule"/>
</dbReference>
<dbReference type="Proteomes" id="UP001139011">
    <property type="component" value="Unassembled WGS sequence"/>
</dbReference>
<keyword evidence="1 3" id="KW-0378">Hydrolase</keyword>
<dbReference type="GO" id="GO:0006935">
    <property type="term" value="P:chemotaxis"/>
    <property type="evidence" value="ECO:0007669"/>
    <property type="project" value="UniProtKB-UniRule"/>
</dbReference>
<keyword evidence="3 5" id="KW-0597">Phosphoprotein</keyword>
<organism evidence="8 9">
    <name type="scientific">Fictibacillus marinisediminis</name>
    <dbReference type="NCBI Taxonomy" id="2878389"/>
    <lineage>
        <taxon>Bacteria</taxon>
        <taxon>Bacillati</taxon>
        <taxon>Bacillota</taxon>
        <taxon>Bacilli</taxon>
        <taxon>Bacillales</taxon>
        <taxon>Fictibacillaceae</taxon>
        <taxon>Fictibacillus</taxon>
    </lineage>
</organism>